<keyword evidence="1" id="KW-0808">Transferase</keyword>
<dbReference type="InterPro" id="IPR016181">
    <property type="entry name" value="Acyl_CoA_acyltransferase"/>
</dbReference>
<feature type="domain" description="N-acetyltransferase" evidence="3">
    <location>
        <begin position="2"/>
        <end position="146"/>
    </location>
</feature>
<dbReference type="InterPro" id="IPR000182">
    <property type="entry name" value="GNAT_dom"/>
</dbReference>
<dbReference type="PANTHER" id="PTHR10545">
    <property type="entry name" value="DIAMINE N-ACETYLTRANSFERASE"/>
    <property type="match status" value="1"/>
</dbReference>
<keyword evidence="2" id="KW-0012">Acyltransferase</keyword>
<proteinExistence type="predicted"/>
<dbReference type="SUPFAM" id="SSF55729">
    <property type="entry name" value="Acyl-CoA N-acyltransferases (Nat)"/>
    <property type="match status" value="1"/>
</dbReference>
<evidence type="ECO:0000256" key="2">
    <source>
        <dbReference type="ARBA" id="ARBA00023315"/>
    </source>
</evidence>
<protein>
    <submittedName>
        <fullName evidence="4">GNAT family N-acetyltransferase</fullName>
    </submittedName>
</protein>
<reference evidence="4 5" key="1">
    <citation type="journal article" date="2015" name="Int. J. Syst. Evol. Microbiol.">
        <title>Amycolatopsis rhabdoformis sp. nov., an actinomycete isolated from a tropical forest soil.</title>
        <authorList>
            <person name="Souza W.R."/>
            <person name="Silva R.E."/>
            <person name="Goodfellow M."/>
            <person name="Busarakam K."/>
            <person name="Figueiro F.S."/>
            <person name="Ferreira D."/>
            <person name="Rodrigues-Filho E."/>
            <person name="Moraes L.A.B."/>
            <person name="Zucchi T.D."/>
        </authorList>
    </citation>
    <scope>NUCLEOTIDE SEQUENCE [LARGE SCALE GENOMIC DNA]</scope>
    <source>
        <strain evidence="4 5">NCIMB 14900</strain>
    </source>
</reference>
<dbReference type="Pfam" id="PF00583">
    <property type="entry name" value="Acetyltransf_1"/>
    <property type="match status" value="1"/>
</dbReference>
<dbReference type="EMBL" id="CP142149">
    <property type="protein sequence ID" value="WSE32433.1"/>
    <property type="molecule type" value="Genomic_DNA"/>
</dbReference>
<gene>
    <name evidence="4" type="ORF">VSH64_09990</name>
</gene>
<dbReference type="RefSeq" id="WP_326835240.1">
    <property type="nucleotide sequence ID" value="NZ_CP142149.1"/>
</dbReference>
<dbReference type="PANTHER" id="PTHR10545:SF42">
    <property type="entry name" value="ACETYLTRANSFERASE"/>
    <property type="match status" value="1"/>
</dbReference>
<dbReference type="InterPro" id="IPR051016">
    <property type="entry name" value="Diverse_Substrate_AcTransf"/>
</dbReference>
<evidence type="ECO:0000256" key="1">
    <source>
        <dbReference type="ARBA" id="ARBA00022679"/>
    </source>
</evidence>
<name>A0ABZ1IFJ9_9PSEU</name>
<evidence type="ECO:0000259" key="3">
    <source>
        <dbReference type="PROSITE" id="PS51186"/>
    </source>
</evidence>
<dbReference type="CDD" id="cd04301">
    <property type="entry name" value="NAT_SF"/>
    <property type="match status" value="1"/>
</dbReference>
<dbReference type="Gene3D" id="3.40.630.30">
    <property type="match status" value="1"/>
</dbReference>
<dbReference type="Proteomes" id="UP001330812">
    <property type="component" value="Chromosome"/>
</dbReference>
<keyword evidence="5" id="KW-1185">Reference proteome</keyword>
<accession>A0ABZ1IFJ9</accession>
<sequence>MIEISPLRAEDRDRWEELARGYKKFYRTDVSPEEYDQTWQRLLQAEEVFGCAARLDDGQLVGIAHYLFHANPWAPRSCYLQDLFVDETVRGHGTGRLLIEYVAQAARDSGAARLYWQTKQDNDRARLLYDKVATFRGFISYDYPLK</sequence>
<evidence type="ECO:0000313" key="4">
    <source>
        <dbReference type="EMBL" id="WSE32433.1"/>
    </source>
</evidence>
<dbReference type="PROSITE" id="PS51186">
    <property type="entry name" value="GNAT"/>
    <property type="match status" value="1"/>
</dbReference>
<organism evidence="4 5">
    <name type="scientific">Amycolatopsis rhabdoformis</name>
    <dbReference type="NCBI Taxonomy" id="1448059"/>
    <lineage>
        <taxon>Bacteria</taxon>
        <taxon>Bacillati</taxon>
        <taxon>Actinomycetota</taxon>
        <taxon>Actinomycetes</taxon>
        <taxon>Pseudonocardiales</taxon>
        <taxon>Pseudonocardiaceae</taxon>
        <taxon>Amycolatopsis</taxon>
    </lineage>
</organism>
<evidence type="ECO:0000313" key="5">
    <source>
        <dbReference type="Proteomes" id="UP001330812"/>
    </source>
</evidence>